<sequence length="283" mass="30041">MVKVAIIIYSLYNHVATMAAEVKKGIESVEGATADIFQVPETLSEEILNILGSSPSSRPKLPIATPETLTEYDAIVFGMPTRFGAMPTQIKTFLDGTGGLWASGALYQKPVGVFVSTGSGSGKEFTVFNCLSTFAHHGMIYIPLGYSKVFAELTNISEPHGGSPWGAGCLAGPDGSRQPSELELKLARVQGEEFAHVVVPYFKKGKEVTKEANGKEANGKEANGKEANGKVAATKEVAAKEAAPPKEAKTAAKQVVKPVTKAPAKEPIKSKKGFFSKLLKKLT</sequence>
<name>A0A448YEL2_BRENA</name>
<dbReference type="InterPro" id="IPR010089">
    <property type="entry name" value="Flavoprotein_WrbA-like"/>
</dbReference>
<keyword evidence="7" id="KW-1185">Reference proteome</keyword>
<dbReference type="Proteomes" id="UP000290900">
    <property type="component" value="Unassembled WGS sequence"/>
</dbReference>
<organism evidence="6 7">
    <name type="scientific">Brettanomyces naardenensis</name>
    <name type="common">Yeast</name>
    <dbReference type="NCBI Taxonomy" id="13370"/>
    <lineage>
        <taxon>Eukaryota</taxon>
        <taxon>Fungi</taxon>
        <taxon>Dikarya</taxon>
        <taxon>Ascomycota</taxon>
        <taxon>Saccharomycotina</taxon>
        <taxon>Pichiomycetes</taxon>
        <taxon>Pichiales</taxon>
        <taxon>Pichiaceae</taxon>
        <taxon>Brettanomyces</taxon>
    </lineage>
</organism>
<evidence type="ECO:0000313" key="6">
    <source>
        <dbReference type="EMBL" id="VEU19327.1"/>
    </source>
</evidence>
<accession>A0A448YEL2</accession>
<dbReference type="AlphaFoldDB" id="A0A448YEL2"/>
<evidence type="ECO:0000256" key="2">
    <source>
        <dbReference type="ARBA" id="ARBA00006961"/>
    </source>
</evidence>
<comment type="function">
    <text evidence="3">Flavodoxin-like protein (FLP) that plays a role in cell wall integrity, oxidative stress protection and virulence. FLPs act as NAD(P)H quinone oxidoreductases. Reduces ubiquinone (coenzyme Q), enabling it to serve as an antioxidant in the membrane.</text>
</comment>
<dbReference type="STRING" id="13370.A0A448YEL2"/>
<gene>
    <name evidence="6" type="ORF">BRENAR_LOCUS65</name>
</gene>
<protein>
    <submittedName>
        <fullName evidence="6">DEKNAAC100846</fullName>
    </submittedName>
</protein>
<dbReference type="GO" id="GO:0003955">
    <property type="term" value="F:NAD(P)H dehydrogenase (quinone) activity"/>
    <property type="evidence" value="ECO:0007669"/>
    <property type="project" value="InterPro"/>
</dbReference>
<dbReference type="GO" id="GO:0034599">
    <property type="term" value="P:cellular response to oxidative stress"/>
    <property type="evidence" value="ECO:0007669"/>
    <property type="project" value="UniProtKB-ARBA"/>
</dbReference>
<evidence type="ECO:0000256" key="3">
    <source>
        <dbReference type="ARBA" id="ARBA00053955"/>
    </source>
</evidence>
<feature type="compositionally biased region" description="Basic and acidic residues" evidence="4">
    <location>
        <begin position="209"/>
        <end position="228"/>
    </location>
</feature>
<dbReference type="PROSITE" id="PS50902">
    <property type="entry name" value="FLAVODOXIN_LIKE"/>
    <property type="match status" value="1"/>
</dbReference>
<dbReference type="EMBL" id="CAACVR010000001">
    <property type="protein sequence ID" value="VEU19327.1"/>
    <property type="molecule type" value="Genomic_DNA"/>
</dbReference>
<dbReference type="OrthoDB" id="504689at2759"/>
<evidence type="ECO:0000259" key="5">
    <source>
        <dbReference type="PROSITE" id="PS50902"/>
    </source>
</evidence>
<feature type="domain" description="Flavodoxin-like" evidence="5">
    <location>
        <begin position="4"/>
        <end position="194"/>
    </location>
</feature>
<feature type="region of interest" description="Disordered" evidence="4">
    <location>
        <begin position="209"/>
        <end position="264"/>
    </location>
</feature>
<dbReference type="Pfam" id="PF03358">
    <property type="entry name" value="FMN_red"/>
    <property type="match status" value="1"/>
</dbReference>
<proteinExistence type="inferred from homology"/>
<dbReference type="InterPro" id="IPR008254">
    <property type="entry name" value="Flavodoxin/NO_synth"/>
</dbReference>
<dbReference type="NCBIfam" id="NF002999">
    <property type="entry name" value="PRK03767.1"/>
    <property type="match status" value="1"/>
</dbReference>
<dbReference type="PANTHER" id="PTHR30546:SF23">
    <property type="entry name" value="FLAVOPROTEIN-LIKE PROTEIN YCP4-RELATED"/>
    <property type="match status" value="1"/>
</dbReference>
<dbReference type="NCBIfam" id="TIGR01755">
    <property type="entry name" value="flav_wrbA"/>
    <property type="match status" value="1"/>
</dbReference>
<dbReference type="InterPro" id="IPR029039">
    <property type="entry name" value="Flavoprotein-like_sf"/>
</dbReference>
<evidence type="ECO:0000256" key="1">
    <source>
        <dbReference type="ARBA" id="ARBA00004202"/>
    </source>
</evidence>
<dbReference type="SUPFAM" id="SSF52218">
    <property type="entry name" value="Flavoproteins"/>
    <property type="match status" value="1"/>
</dbReference>
<reference evidence="6 7" key="1">
    <citation type="submission" date="2018-12" db="EMBL/GenBank/DDBJ databases">
        <authorList>
            <person name="Tiukova I."/>
            <person name="Dainat J."/>
        </authorList>
    </citation>
    <scope>NUCLEOTIDE SEQUENCE [LARGE SCALE GENOMIC DNA]</scope>
</reference>
<comment type="subcellular location">
    <subcellularLocation>
        <location evidence="1">Cell membrane</location>
        <topology evidence="1">Peripheral membrane protein</topology>
    </subcellularLocation>
</comment>
<dbReference type="GO" id="GO:0010181">
    <property type="term" value="F:FMN binding"/>
    <property type="evidence" value="ECO:0007669"/>
    <property type="project" value="InterPro"/>
</dbReference>
<dbReference type="InterPro" id="IPR005025">
    <property type="entry name" value="FMN_Rdtase-like_dom"/>
</dbReference>
<evidence type="ECO:0000256" key="4">
    <source>
        <dbReference type="SAM" id="MobiDB-lite"/>
    </source>
</evidence>
<dbReference type="GO" id="GO:0005886">
    <property type="term" value="C:plasma membrane"/>
    <property type="evidence" value="ECO:0007669"/>
    <property type="project" value="UniProtKB-SubCell"/>
</dbReference>
<comment type="similarity">
    <text evidence="2">Belongs to the WrbA family.</text>
</comment>
<dbReference type="Gene3D" id="3.40.50.360">
    <property type="match status" value="1"/>
</dbReference>
<dbReference type="FunFam" id="3.40.50.360:FF:000001">
    <property type="entry name" value="NAD(P)H dehydrogenase (Quinone) FQR1-like"/>
    <property type="match status" value="1"/>
</dbReference>
<evidence type="ECO:0000313" key="7">
    <source>
        <dbReference type="Proteomes" id="UP000290900"/>
    </source>
</evidence>
<dbReference type="InParanoid" id="A0A448YEL2"/>
<feature type="compositionally biased region" description="Basic and acidic residues" evidence="4">
    <location>
        <begin position="237"/>
        <end position="250"/>
    </location>
</feature>
<dbReference type="PANTHER" id="PTHR30546">
    <property type="entry name" value="FLAVODOXIN-RELATED PROTEIN WRBA-RELATED"/>
    <property type="match status" value="1"/>
</dbReference>